<reference evidence="2 3" key="1">
    <citation type="submission" date="2019-10" db="EMBL/GenBank/DDBJ databases">
        <title>Taxonomy of Antarctic Massilia spp.: description of Massilia rubra sp. nov., Massilia aquatica sp. nov., Massilia mucilaginosa sp. nov., Massilia frigida sp. nov. isolated from streams, lakes and regoliths.</title>
        <authorList>
            <person name="Holochova P."/>
            <person name="Sedlacek I."/>
            <person name="Kralova S."/>
            <person name="Maslanova I."/>
            <person name="Busse H.-J."/>
            <person name="Stankova E."/>
            <person name="Vrbovska V."/>
            <person name="Kovarovic V."/>
            <person name="Bartak M."/>
            <person name="Svec P."/>
            <person name="Pantucek R."/>
        </authorList>
    </citation>
    <scope>NUCLEOTIDE SEQUENCE [LARGE SCALE GENOMIC DNA]</scope>
    <source>
        <strain evidence="2 3">CCM 8695</strain>
    </source>
</reference>
<dbReference type="RefSeq" id="WP_167088355.1">
    <property type="nucleotide sequence ID" value="NZ_WHJG01000017.1"/>
</dbReference>
<keyword evidence="1" id="KW-0732">Signal</keyword>
<evidence type="ECO:0000313" key="2">
    <source>
        <dbReference type="EMBL" id="NHZ81019.1"/>
    </source>
</evidence>
<gene>
    <name evidence="2" type="ORF">F2P44_17315</name>
</gene>
<keyword evidence="3" id="KW-1185">Reference proteome</keyword>
<evidence type="ECO:0000313" key="3">
    <source>
        <dbReference type="Proteomes" id="UP000621455"/>
    </source>
</evidence>
<sequence>MKHFTWTRSLAVLVLAPGLAGAAPALIESPVLNNMSKRYAQHAGIELADSRGVGAFSLGDVTRAMHGRPGEAALGGEVDLSGAISAYANGNVPAWGGSGTRHGFAEVRANYAKDARSGFSAASARPSVASQSVPEPETYVMLAVGVAVIVFTRGTRKRLQDSLDA</sequence>
<name>A0ABX0NE11_9BURK</name>
<feature type="chain" id="PRO_5046403355" description="PEP-CTERM sorting domain-containing protein" evidence="1">
    <location>
        <begin position="23"/>
        <end position="165"/>
    </location>
</feature>
<evidence type="ECO:0008006" key="4">
    <source>
        <dbReference type="Google" id="ProtNLM"/>
    </source>
</evidence>
<evidence type="ECO:0000256" key="1">
    <source>
        <dbReference type="SAM" id="SignalP"/>
    </source>
</evidence>
<protein>
    <recommendedName>
        <fullName evidence="4">PEP-CTERM sorting domain-containing protein</fullName>
    </recommendedName>
</protein>
<comment type="caution">
    <text evidence="2">The sequence shown here is derived from an EMBL/GenBank/DDBJ whole genome shotgun (WGS) entry which is preliminary data.</text>
</comment>
<dbReference type="EMBL" id="WHJG01000017">
    <property type="protein sequence ID" value="NHZ81019.1"/>
    <property type="molecule type" value="Genomic_DNA"/>
</dbReference>
<proteinExistence type="predicted"/>
<organism evidence="2 3">
    <name type="scientific">Massilia frigida</name>
    <dbReference type="NCBI Taxonomy" id="2609281"/>
    <lineage>
        <taxon>Bacteria</taxon>
        <taxon>Pseudomonadati</taxon>
        <taxon>Pseudomonadota</taxon>
        <taxon>Betaproteobacteria</taxon>
        <taxon>Burkholderiales</taxon>
        <taxon>Oxalobacteraceae</taxon>
        <taxon>Telluria group</taxon>
        <taxon>Massilia</taxon>
    </lineage>
</organism>
<accession>A0ABX0NE11</accession>
<feature type="signal peptide" evidence="1">
    <location>
        <begin position="1"/>
        <end position="22"/>
    </location>
</feature>
<dbReference type="Proteomes" id="UP000621455">
    <property type="component" value="Unassembled WGS sequence"/>
</dbReference>